<dbReference type="InterPro" id="IPR016098">
    <property type="entry name" value="CAP/MinC_C"/>
</dbReference>
<dbReference type="InterPro" id="IPR036145">
    <property type="entry name" value="MinC_C_sf"/>
</dbReference>
<comment type="similarity">
    <text evidence="1 6">Belongs to the MinC family.</text>
</comment>
<dbReference type="GO" id="GO:0000902">
    <property type="term" value="P:cell morphogenesis"/>
    <property type="evidence" value="ECO:0007669"/>
    <property type="project" value="InterPro"/>
</dbReference>
<sequence length="318" mass="33039">MTQAVAGNLSGRSAAGKTPELFELKSASLSLLALVLKTADPAALDQELIAKLSDTPDAFHHDPLLLDLSQLPAIDPVEAGSEATAETEGATAMAHEAQGQLSLDDGATESLAESATESAADVPAAAPVARVDIAALLPLLRRHRLQPVGVVGANAAELAQAAELGLAEAPDEPVRAEREPRVQKVVQQVVKEVVVERQVEVPVPAQAAPTVYVDKPLRSGQQVYAKGADLVVLAAVNHGAEVIADGSIHVYAPLRGKAIAGARGNAQARIFAQQLEAELIAIAGIYRTSENPLPDNVRGKAAQVRLDGEKLLMEPLGA</sequence>
<feature type="domain" description="Septum formation inhibitor MinC N-terminal" evidence="8">
    <location>
        <begin position="22"/>
        <end position="70"/>
    </location>
</feature>
<dbReference type="Gene3D" id="3.30.70.260">
    <property type="match status" value="2"/>
</dbReference>
<dbReference type="InterPro" id="IPR013033">
    <property type="entry name" value="MinC"/>
</dbReference>
<keyword evidence="4 6" id="KW-0131">Cell cycle</keyword>
<dbReference type="GO" id="GO:0051302">
    <property type="term" value="P:regulation of cell division"/>
    <property type="evidence" value="ECO:0007669"/>
    <property type="project" value="InterPro"/>
</dbReference>
<accession>A0A2G9CBH8</accession>
<dbReference type="Pfam" id="PF05209">
    <property type="entry name" value="MinC_N"/>
    <property type="match status" value="1"/>
</dbReference>
<evidence type="ECO:0000256" key="5">
    <source>
        <dbReference type="ARBA" id="ARBA00025606"/>
    </source>
</evidence>
<keyword evidence="3 6" id="KW-0717">Septation</keyword>
<gene>
    <name evidence="6 9" type="primary">minC</name>
    <name evidence="9" type="ORF">CS062_08180</name>
</gene>
<reference evidence="9 10" key="1">
    <citation type="submission" date="2017-11" db="EMBL/GenBank/DDBJ databases">
        <title>Draft genome sequence of Mitsuaria sp. HWN-4.</title>
        <authorList>
            <person name="Gundlapally S.R."/>
        </authorList>
    </citation>
    <scope>NUCLEOTIDE SEQUENCE [LARGE SCALE GENOMIC DNA]</scope>
    <source>
        <strain evidence="9 10">HWN-4</strain>
    </source>
</reference>
<comment type="subunit">
    <text evidence="6">Interacts with MinD and FtsZ.</text>
</comment>
<dbReference type="InterPro" id="IPR007874">
    <property type="entry name" value="MinC_N"/>
</dbReference>
<dbReference type="SUPFAM" id="SSF63848">
    <property type="entry name" value="Cell-division inhibitor MinC, C-terminal domain"/>
    <property type="match status" value="1"/>
</dbReference>
<dbReference type="Gene3D" id="2.160.20.70">
    <property type="match status" value="1"/>
</dbReference>
<evidence type="ECO:0000256" key="6">
    <source>
        <dbReference type="HAMAP-Rule" id="MF_00267"/>
    </source>
</evidence>
<evidence type="ECO:0000256" key="2">
    <source>
        <dbReference type="ARBA" id="ARBA00022618"/>
    </source>
</evidence>
<dbReference type="AlphaFoldDB" id="A0A2G9CBH8"/>
<dbReference type="PANTHER" id="PTHR34108">
    <property type="entry name" value="SEPTUM SITE-DETERMINING PROTEIN MINC"/>
    <property type="match status" value="1"/>
</dbReference>
<dbReference type="EMBL" id="PEOG01000017">
    <property type="protein sequence ID" value="PIM53725.1"/>
    <property type="molecule type" value="Genomic_DNA"/>
</dbReference>
<dbReference type="RefSeq" id="WP_099861090.1">
    <property type="nucleotide sequence ID" value="NZ_PEOG01000017.1"/>
</dbReference>
<dbReference type="PANTHER" id="PTHR34108:SF1">
    <property type="entry name" value="SEPTUM SITE-DETERMINING PROTEIN MINC"/>
    <property type="match status" value="1"/>
</dbReference>
<evidence type="ECO:0000259" key="8">
    <source>
        <dbReference type="Pfam" id="PF05209"/>
    </source>
</evidence>
<dbReference type="InterPro" id="IPR005526">
    <property type="entry name" value="Septum_form_inhib_MinC_C"/>
</dbReference>
<evidence type="ECO:0000313" key="9">
    <source>
        <dbReference type="EMBL" id="PIM53725.1"/>
    </source>
</evidence>
<keyword evidence="10" id="KW-1185">Reference proteome</keyword>
<evidence type="ECO:0000256" key="1">
    <source>
        <dbReference type="ARBA" id="ARBA00006291"/>
    </source>
</evidence>
<dbReference type="Proteomes" id="UP000231501">
    <property type="component" value="Unassembled WGS sequence"/>
</dbReference>
<dbReference type="HAMAP" id="MF_00267">
    <property type="entry name" value="MinC"/>
    <property type="match status" value="1"/>
</dbReference>
<name>A0A2G9CBH8_9BURK</name>
<proteinExistence type="inferred from homology"/>
<feature type="domain" description="Septum formation inhibitor MinC C-terminal" evidence="7">
    <location>
        <begin position="213"/>
        <end position="313"/>
    </location>
</feature>
<evidence type="ECO:0000313" key="10">
    <source>
        <dbReference type="Proteomes" id="UP000231501"/>
    </source>
</evidence>
<comment type="caution">
    <text evidence="9">The sequence shown here is derived from an EMBL/GenBank/DDBJ whole genome shotgun (WGS) entry which is preliminary data.</text>
</comment>
<dbReference type="Pfam" id="PF03775">
    <property type="entry name" value="MinC_C"/>
    <property type="match status" value="1"/>
</dbReference>
<dbReference type="GO" id="GO:0000917">
    <property type="term" value="P:division septum assembly"/>
    <property type="evidence" value="ECO:0007669"/>
    <property type="project" value="UniProtKB-KW"/>
</dbReference>
<comment type="function">
    <text evidence="5 6">Cell division inhibitor that blocks the formation of polar Z ring septums. Rapidly oscillates between the poles of the cell to destabilize FtsZ filaments that have formed before they mature into polar Z rings. Prevents FtsZ polymerization.</text>
</comment>
<protein>
    <recommendedName>
        <fullName evidence="6">Probable septum site-determining protein MinC</fullName>
    </recommendedName>
</protein>
<evidence type="ECO:0000256" key="4">
    <source>
        <dbReference type="ARBA" id="ARBA00023306"/>
    </source>
</evidence>
<evidence type="ECO:0000259" key="7">
    <source>
        <dbReference type="Pfam" id="PF03775"/>
    </source>
</evidence>
<dbReference type="GO" id="GO:1901891">
    <property type="term" value="P:regulation of cell septum assembly"/>
    <property type="evidence" value="ECO:0007669"/>
    <property type="project" value="InterPro"/>
</dbReference>
<dbReference type="OrthoDB" id="9794530at2"/>
<evidence type="ECO:0000256" key="3">
    <source>
        <dbReference type="ARBA" id="ARBA00023210"/>
    </source>
</evidence>
<dbReference type="NCBIfam" id="TIGR01222">
    <property type="entry name" value="minC"/>
    <property type="match status" value="1"/>
</dbReference>
<keyword evidence="2 6" id="KW-0132">Cell division</keyword>
<organism evidence="9 10">
    <name type="scientific">Roseateles chitinivorans</name>
    <dbReference type="NCBI Taxonomy" id="2917965"/>
    <lineage>
        <taxon>Bacteria</taxon>
        <taxon>Pseudomonadati</taxon>
        <taxon>Pseudomonadota</taxon>
        <taxon>Betaproteobacteria</taxon>
        <taxon>Burkholderiales</taxon>
        <taxon>Sphaerotilaceae</taxon>
        <taxon>Roseateles</taxon>
    </lineage>
</organism>